<keyword evidence="3" id="KW-1185">Reference proteome</keyword>
<organism evidence="2 3">
    <name type="scientific">Carboxylicivirga sediminis</name>
    <dbReference type="NCBI Taxonomy" id="2006564"/>
    <lineage>
        <taxon>Bacteria</taxon>
        <taxon>Pseudomonadati</taxon>
        <taxon>Bacteroidota</taxon>
        <taxon>Bacteroidia</taxon>
        <taxon>Marinilabiliales</taxon>
        <taxon>Marinilabiliaceae</taxon>
        <taxon>Carboxylicivirga</taxon>
    </lineage>
</organism>
<comment type="caution">
    <text evidence="2">The sequence shown here is derived from an EMBL/GenBank/DDBJ whole genome shotgun (WGS) entry which is preliminary data.</text>
</comment>
<reference evidence="2" key="1">
    <citation type="journal article" date="2018" name="Int. J. Syst. Evol. Microbiol.">
        <title>Carboxylicivirga sediminis sp. nov., isolated from coastal sediment.</title>
        <authorList>
            <person name="Wang F.Q."/>
            <person name="Ren L.H."/>
            <person name="Zou R.J."/>
            <person name="Sun Y.Z."/>
            <person name="Liu X.J."/>
            <person name="Jiang F."/>
            <person name="Liu L.J."/>
        </authorList>
    </citation>
    <scope>NUCLEOTIDE SEQUENCE</scope>
    <source>
        <strain evidence="2">JR1</strain>
    </source>
</reference>
<reference evidence="2" key="2">
    <citation type="submission" date="2021-04" db="EMBL/GenBank/DDBJ databases">
        <authorList>
            <person name="Zhang T."/>
            <person name="Zhang Y."/>
            <person name="Lu D."/>
            <person name="Zuo D."/>
            <person name="Du Z."/>
        </authorList>
    </citation>
    <scope>NUCLEOTIDE SEQUENCE</scope>
    <source>
        <strain evidence="2">JR1</strain>
    </source>
</reference>
<name>A0A941F331_9BACT</name>
<evidence type="ECO:0000313" key="3">
    <source>
        <dbReference type="Proteomes" id="UP000679220"/>
    </source>
</evidence>
<dbReference type="RefSeq" id="WP_212189310.1">
    <property type="nucleotide sequence ID" value="NZ_JAGTAR010000009.1"/>
</dbReference>
<keyword evidence="1" id="KW-0812">Transmembrane</keyword>
<feature type="transmembrane region" description="Helical" evidence="1">
    <location>
        <begin position="16"/>
        <end position="34"/>
    </location>
</feature>
<gene>
    <name evidence="2" type="ORF">KDU71_07515</name>
</gene>
<dbReference type="Proteomes" id="UP000679220">
    <property type="component" value="Unassembled WGS sequence"/>
</dbReference>
<keyword evidence="1" id="KW-0472">Membrane</keyword>
<protein>
    <submittedName>
        <fullName evidence="2">Uncharacterized protein</fullName>
    </submittedName>
</protein>
<accession>A0A941F331</accession>
<evidence type="ECO:0000313" key="2">
    <source>
        <dbReference type="EMBL" id="MBR8535404.1"/>
    </source>
</evidence>
<evidence type="ECO:0000256" key="1">
    <source>
        <dbReference type="SAM" id="Phobius"/>
    </source>
</evidence>
<sequence length="177" mass="21115">MCKIYFFFLEHPTECMAVFISILALITTIIFNVRDHKHKRLSVRPFMSISTINEVDNIIEVYLYNGGTGPAILEEIEYTINDKSFTDFEYLIEDCFEHYNWVEYLKYTNEYYLRSVESYSACSGDKLVLFKGDYKELNDHKFEVFLRFIYSVSVKVVYSDIYDKQYVFETNKKSNNK</sequence>
<keyword evidence="1" id="KW-1133">Transmembrane helix</keyword>
<dbReference type="AlphaFoldDB" id="A0A941F331"/>
<proteinExistence type="predicted"/>
<dbReference type="EMBL" id="JAGTAR010000009">
    <property type="protein sequence ID" value="MBR8535404.1"/>
    <property type="molecule type" value="Genomic_DNA"/>
</dbReference>